<dbReference type="InterPro" id="IPR051641">
    <property type="entry name" value="RGK_GTP-binding_reg"/>
</dbReference>
<name>A0A8C0H1Z5_CHEAB</name>
<reference evidence="2" key="1">
    <citation type="submission" date="2025-08" db="UniProtKB">
        <authorList>
            <consortium name="Ensembl"/>
        </authorList>
    </citation>
    <scope>IDENTIFICATION</scope>
</reference>
<reference evidence="2" key="2">
    <citation type="submission" date="2025-09" db="UniProtKB">
        <authorList>
            <consortium name="Ensembl"/>
        </authorList>
    </citation>
    <scope>IDENTIFICATION</scope>
</reference>
<dbReference type="GO" id="GO:0005886">
    <property type="term" value="C:plasma membrane"/>
    <property type="evidence" value="ECO:0007669"/>
    <property type="project" value="TreeGrafter"/>
</dbReference>
<dbReference type="Gene3D" id="3.40.50.300">
    <property type="entry name" value="P-loop containing nucleotide triphosphate hydrolases"/>
    <property type="match status" value="1"/>
</dbReference>
<feature type="region of interest" description="Disordered" evidence="1">
    <location>
        <begin position="15"/>
        <end position="56"/>
    </location>
</feature>
<evidence type="ECO:0000313" key="2">
    <source>
        <dbReference type="Ensembl" id="ENSCABP00000016604.1"/>
    </source>
</evidence>
<dbReference type="AlphaFoldDB" id="A0A8C0H1Z5"/>
<feature type="compositionally biased region" description="Basic and acidic residues" evidence="1">
    <location>
        <begin position="23"/>
        <end position="35"/>
    </location>
</feature>
<dbReference type="InterPro" id="IPR027417">
    <property type="entry name" value="P-loop_NTPase"/>
</dbReference>
<dbReference type="GO" id="GO:0005525">
    <property type="term" value="F:GTP binding"/>
    <property type="evidence" value="ECO:0007669"/>
    <property type="project" value="TreeGrafter"/>
</dbReference>
<evidence type="ECO:0000256" key="1">
    <source>
        <dbReference type="SAM" id="MobiDB-lite"/>
    </source>
</evidence>
<dbReference type="PANTHER" id="PTHR45775:SF5">
    <property type="entry name" value="GTP-BINDING PROTEIN REM 2"/>
    <property type="match status" value="1"/>
</dbReference>
<dbReference type="Ensembl" id="ENSCABT00000018198.1">
    <property type="protein sequence ID" value="ENSCABP00000016604.1"/>
    <property type="gene ID" value="ENSCABG00000012341.1"/>
</dbReference>
<dbReference type="GO" id="GO:0005246">
    <property type="term" value="F:calcium channel regulator activity"/>
    <property type="evidence" value="ECO:0007669"/>
    <property type="project" value="TreeGrafter"/>
</dbReference>
<keyword evidence="3" id="KW-1185">Reference proteome</keyword>
<feature type="region of interest" description="Disordered" evidence="1">
    <location>
        <begin position="198"/>
        <end position="220"/>
    </location>
</feature>
<organism evidence="2 3">
    <name type="scientific">Chelonoidis abingdonii</name>
    <name type="common">Abingdon island giant tortoise</name>
    <name type="synonym">Testudo abingdonii</name>
    <dbReference type="NCBI Taxonomy" id="106734"/>
    <lineage>
        <taxon>Eukaryota</taxon>
        <taxon>Metazoa</taxon>
        <taxon>Chordata</taxon>
        <taxon>Craniata</taxon>
        <taxon>Vertebrata</taxon>
        <taxon>Euteleostomi</taxon>
        <taxon>Archelosauria</taxon>
        <taxon>Testudinata</taxon>
        <taxon>Testudines</taxon>
        <taxon>Cryptodira</taxon>
        <taxon>Durocryptodira</taxon>
        <taxon>Testudinoidea</taxon>
        <taxon>Testudinidae</taxon>
        <taxon>Chelonoidis</taxon>
    </lineage>
</organism>
<dbReference type="GeneTree" id="ENSGT00940000160062"/>
<accession>A0A8C0H1Z5</accession>
<evidence type="ECO:0000313" key="3">
    <source>
        <dbReference type="Proteomes" id="UP000694404"/>
    </source>
</evidence>
<dbReference type="Proteomes" id="UP000694404">
    <property type="component" value="Unplaced"/>
</dbReference>
<protein>
    <submittedName>
        <fullName evidence="2">Uncharacterized protein</fullName>
    </submittedName>
</protein>
<dbReference type="PANTHER" id="PTHR45775">
    <property type="entry name" value="RAD, GEM/KIR FAMILY MEMBER 2, ISOFORM C"/>
    <property type="match status" value="1"/>
</dbReference>
<proteinExistence type="predicted"/>
<sequence>MVGYQAATVTWRVQRRARLPHGTPERENSPEREATKWNGQAPRTLPPMVASTGSPGGAVPGWCWQRRIWRRQRGTMYTLARENRQRASSREGSVMTCGREAPHRGTGASLHACRSDFGNVEAQQIMGVMQAREAGGPSYLTNVCKIYGRGLLRGLTGVLGATLPQGEAGEIWLQESCLQTRQNAFLLVFSPLPGALREAAPTATPPSSGGQIKSDLGAPERSSLEEGRSLAVMLSCKHIETSAALHHNTRELFEGAVRQIRLRRHRPAGDGGPGGRRESLTKKAKRFLSSLVPRNGRFFKQRSKSCNDLSVL</sequence>
<feature type="region of interest" description="Disordered" evidence="1">
    <location>
        <begin position="263"/>
        <end position="282"/>
    </location>
</feature>